<dbReference type="InterPro" id="IPR056764">
    <property type="entry name" value="LbH_EIF2B3/5"/>
</dbReference>
<evidence type="ECO:0000256" key="6">
    <source>
        <dbReference type="ARBA" id="ARBA00044144"/>
    </source>
</evidence>
<evidence type="ECO:0000256" key="8">
    <source>
        <dbReference type="ARBA" id="ARBA00046432"/>
    </source>
</evidence>
<feature type="compositionally biased region" description="Low complexity" evidence="9">
    <location>
        <begin position="469"/>
        <end position="479"/>
    </location>
</feature>
<dbReference type="InterPro" id="IPR011004">
    <property type="entry name" value="Trimer_LpxA-like_sf"/>
</dbReference>
<evidence type="ECO:0000256" key="5">
    <source>
        <dbReference type="ARBA" id="ARBA00022917"/>
    </source>
</evidence>
<evidence type="ECO:0000256" key="9">
    <source>
        <dbReference type="SAM" id="MobiDB-lite"/>
    </source>
</evidence>
<dbReference type="Gene3D" id="2.160.10.10">
    <property type="entry name" value="Hexapeptide repeat proteins"/>
    <property type="match status" value="1"/>
</dbReference>
<evidence type="ECO:0000256" key="7">
    <source>
        <dbReference type="ARBA" id="ARBA00044345"/>
    </source>
</evidence>
<reference evidence="12 13" key="3">
    <citation type="submission" date="2017-10" db="EMBL/GenBank/DDBJ databases">
        <title>Consistent, comparative and evidence-based genome annotation and re-annotation for the closely-related species, Cryptosporidium parvum, C. hominis and C. tyzzeri.</title>
        <authorList>
            <person name="Baptista R.P."/>
            <person name="Li Y."/>
            <person name="Sateriale A."/>
            <person name="Striepen B."/>
            <person name="Kissinger J.C."/>
        </authorList>
    </citation>
    <scope>NUCLEOTIDE SEQUENCE [LARGE SCALE GENOMIC DNA]</scope>
    <source>
        <strain evidence="12">30976</strain>
    </source>
</reference>
<dbReference type="Gene3D" id="3.90.550.10">
    <property type="entry name" value="Spore Coat Polysaccharide Biosynthesis Protein SpsA, Chain A"/>
    <property type="match status" value="1"/>
</dbReference>
<evidence type="ECO:0000313" key="12">
    <source>
        <dbReference type="EMBL" id="PPS97744.1"/>
    </source>
</evidence>
<dbReference type="InterPro" id="IPR029044">
    <property type="entry name" value="Nucleotide-diphossugar_trans"/>
</dbReference>
<comment type="similarity">
    <text evidence="2">Belongs to the eIF-2B gamma/epsilon subunits family.</text>
</comment>
<dbReference type="PROSITE" id="PS51363">
    <property type="entry name" value="W2"/>
    <property type="match status" value="1"/>
</dbReference>
<dbReference type="GO" id="GO:0005085">
    <property type="term" value="F:guanyl-nucleotide exchange factor activity"/>
    <property type="evidence" value="ECO:0007669"/>
    <property type="project" value="InterPro"/>
</dbReference>
<dbReference type="Proteomes" id="UP000199752">
    <property type="component" value="Chromosome 6"/>
</dbReference>
<dbReference type="InterPro" id="IPR051956">
    <property type="entry name" value="eIF2B_epsilon"/>
</dbReference>
<dbReference type="InterPro" id="IPR035543">
    <property type="entry name" value="eIF-2B_epsilon_N"/>
</dbReference>
<keyword evidence="12" id="KW-0808">Transferase</keyword>
<keyword evidence="5" id="KW-0648">Protein biosynthesis</keyword>
<keyword evidence="4" id="KW-0396">Initiation factor</keyword>
<dbReference type="GO" id="GO:0005851">
    <property type="term" value="C:eukaryotic translation initiation factor 2B complex"/>
    <property type="evidence" value="ECO:0007669"/>
    <property type="project" value="TreeGrafter"/>
</dbReference>
<dbReference type="EMBL" id="JTAI01000007">
    <property type="protein sequence ID" value="PPS97744.1"/>
    <property type="molecule type" value="Genomic_DNA"/>
</dbReference>
<dbReference type="VEuPathDB" id="CryptoDB:CHUDEA6_3420"/>
<dbReference type="SUPFAM" id="SSF51161">
    <property type="entry name" value="Trimeric LpxA-like enzymes"/>
    <property type="match status" value="1"/>
</dbReference>
<evidence type="ECO:0000256" key="1">
    <source>
        <dbReference type="ARBA" id="ARBA00004514"/>
    </source>
</evidence>
<sequence>MDKKNTGSVTQSVGGNKMNELEFTSLPAVVVVESLGVDSFLPISCEFPESLLPINGVPIINYIIEMLLKNGVTEIYLLAYSHKDLLIDHIEGLKSSNKKLRSLNIQIIQLGVHCNSIGDALRDLDCQVDIRDDFVLIQGGLLCVADIKEVVQIHKKKRSSQVPNLSMTMIFMESPPLSTLRTKKNENLVIYDQVSNELVHWGKFDDDYCSRLSMKTLMRNSSSSYYGTSKCIIRYDLLDIGLAICSPQLLKTFCETFDFTDLFNDFVQSALSSDIKQDVIDVSIMSQYAVKITDFRTYHVAQQHVCEGWAFPMVPDYCSISGQNVQRYQGFSVFLGDNVNISPSSEIGSIVTIGKSTKIGNNCKISDSFIGENCVIGDNCIIKGCSILDNTVIENNVELDSSFISSNAKIMSNVIVNPCCLIGSGIIIQENSKIESFSRVSRYISRSILLENLKNKSQKGFEQDENELRSNSNSPSMNSRRFKLLDETDLSLLDNMTKDGAILNGVIWPEDKLAKLENHEITNEDVLSNIVLFDSSRNRETVCSSDSESSDDEDFDGEIIRRGRKGIQGGTGGLNKINNGEEEDEDDEEEDEDSREFFEESVLLIKSGLENPVHMSNKILELKGLRFAFFKDDLDILDTCIMMALDLLGKNSKEFLVEEKGFNNNNNSTSTRIDLDRFRSFCEKKGILELVSAFNRSEDEAFTGLICSKLLEFALKKDFPLPFGSLLVTFERLDLINQSFIPNWYDGVIGGSGTGTKTEDEALSILRSDFVVKYIEWLKEDEEDDDEDEEDDD</sequence>
<evidence type="ECO:0000313" key="13">
    <source>
        <dbReference type="Proteomes" id="UP001429100"/>
    </source>
</evidence>
<dbReference type="GO" id="GO:0005829">
    <property type="term" value="C:cytosol"/>
    <property type="evidence" value="ECO:0007669"/>
    <property type="project" value="UniProtKB-SubCell"/>
</dbReference>
<dbReference type="EMBL" id="LN877952">
    <property type="protein sequence ID" value="CUV06768.1"/>
    <property type="molecule type" value="Genomic_DNA"/>
</dbReference>
<feature type="region of interest" description="Disordered" evidence="9">
    <location>
        <begin position="460"/>
        <end position="479"/>
    </location>
</feature>
<dbReference type="InterPro" id="IPR016024">
    <property type="entry name" value="ARM-type_fold"/>
</dbReference>
<organism evidence="11">
    <name type="scientific">Cryptosporidium hominis</name>
    <dbReference type="NCBI Taxonomy" id="237895"/>
    <lineage>
        <taxon>Eukaryota</taxon>
        <taxon>Sar</taxon>
        <taxon>Alveolata</taxon>
        <taxon>Apicomplexa</taxon>
        <taxon>Conoidasida</taxon>
        <taxon>Coccidia</taxon>
        <taxon>Eucoccidiorida</taxon>
        <taxon>Eimeriorina</taxon>
        <taxon>Cryptosporidiidae</taxon>
        <taxon>Cryptosporidium</taxon>
    </lineage>
</organism>
<keyword evidence="3" id="KW-0963">Cytoplasm</keyword>
<dbReference type="Pfam" id="PF25084">
    <property type="entry name" value="LbH_EIF2B"/>
    <property type="match status" value="1"/>
</dbReference>
<comment type="subcellular location">
    <subcellularLocation>
        <location evidence="1">Cytoplasm</location>
        <location evidence="1">Cytosol</location>
    </subcellularLocation>
</comment>
<gene>
    <name evidence="11" type="ORF">CHUDEA6_3420</name>
    <name evidence="12" type="ORF">GY17_00000354</name>
</gene>
<name>A0A0S4THC2_CRYHO</name>
<feature type="domain" description="W2" evidence="10">
    <location>
        <begin position="588"/>
        <end position="788"/>
    </location>
</feature>
<feature type="region of interest" description="Disordered" evidence="9">
    <location>
        <begin position="541"/>
        <end position="593"/>
    </location>
</feature>
<dbReference type="Proteomes" id="UP001429100">
    <property type="component" value="Unassembled WGS sequence"/>
</dbReference>
<dbReference type="AlphaFoldDB" id="A0A0S4THC2"/>
<feature type="compositionally biased region" description="Acidic residues" evidence="9">
    <location>
        <begin position="548"/>
        <end position="557"/>
    </location>
</feature>
<dbReference type="GO" id="GO:0031369">
    <property type="term" value="F:translation initiation factor binding"/>
    <property type="evidence" value="ECO:0007669"/>
    <property type="project" value="InterPro"/>
</dbReference>
<dbReference type="CDD" id="cd11558">
    <property type="entry name" value="W2_eIF2B_epsilon"/>
    <property type="match status" value="1"/>
</dbReference>
<dbReference type="VEuPathDB" id="CryptoDB:GY17_00000354"/>
<reference evidence="12 13" key="1">
    <citation type="submission" date="2014-11" db="EMBL/GenBank/DDBJ databases">
        <title>Comparative genomic analysis of Cryptosporidium hominis reveals occurrence of genetic recombination in virulent subtypes.</title>
        <authorList>
            <person name="Guo Y."/>
            <person name="Tang K."/>
            <person name="Frace M."/>
            <person name="Li N."/>
            <person name="Roellig D.M."/>
            <person name="Sammons S."/>
            <person name="Knipe K."/>
            <person name="Rowe L."/>
            <person name="Feng Y."/>
            <person name="Xiao L."/>
        </authorList>
    </citation>
    <scope>NUCLEOTIDE SEQUENCE [LARGE SCALE GENOMIC DNA]</scope>
    <source>
        <strain evidence="12">30976</strain>
    </source>
</reference>
<dbReference type="SUPFAM" id="SSF53448">
    <property type="entry name" value="Nucleotide-diphospho-sugar transferases"/>
    <property type="match status" value="1"/>
</dbReference>
<dbReference type="PANTHER" id="PTHR45887:SF1">
    <property type="entry name" value="TRANSLATION INITIATION FACTOR EIF-2B SUBUNIT EPSILON"/>
    <property type="match status" value="1"/>
</dbReference>
<dbReference type="GO" id="GO:0016740">
    <property type="term" value="F:transferase activity"/>
    <property type="evidence" value="ECO:0007669"/>
    <property type="project" value="UniProtKB-KW"/>
</dbReference>
<dbReference type="VEuPathDB" id="CryptoDB:Chro.60395"/>
<dbReference type="PANTHER" id="PTHR45887">
    <property type="entry name" value="TRANSLATION INITIATION FACTOR EIF-2B SUBUNIT EPSILON"/>
    <property type="match status" value="1"/>
</dbReference>
<dbReference type="InterPro" id="IPR003307">
    <property type="entry name" value="W2_domain"/>
</dbReference>
<dbReference type="CDD" id="cd04197">
    <property type="entry name" value="eIF-2B_epsilon_N"/>
    <property type="match status" value="1"/>
</dbReference>
<comment type="subunit">
    <text evidence="8">Component of the translation initiation factor 2B (eIF2B) complex which is a heterodecamer of two sets of five different subunits: alpha, beta, gamma, delta and epsilon. Subunits alpha, beta and delta comprise a regulatory subcomplex and subunits epsilon and gamma comprise a catalytic subcomplex. Within the complex, the hexameric regulatory complex resides at the center, with the two heterodimeric catalytic subcomplexes bound on opposite sides.</text>
</comment>
<evidence type="ECO:0000256" key="4">
    <source>
        <dbReference type="ARBA" id="ARBA00022540"/>
    </source>
</evidence>
<dbReference type="InterPro" id="IPR044123">
    <property type="entry name" value="W2_eIF2B_epsilon"/>
</dbReference>
<dbReference type="GO" id="GO:0003743">
    <property type="term" value="F:translation initiation factor activity"/>
    <property type="evidence" value="ECO:0007669"/>
    <property type="project" value="UniProtKB-KW"/>
</dbReference>
<dbReference type="Gene3D" id="1.25.40.180">
    <property type="match status" value="1"/>
</dbReference>
<accession>A0A0S4THC2</accession>
<dbReference type="SUPFAM" id="SSF48371">
    <property type="entry name" value="ARM repeat"/>
    <property type="match status" value="1"/>
</dbReference>
<evidence type="ECO:0000259" key="10">
    <source>
        <dbReference type="PROSITE" id="PS51363"/>
    </source>
</evidence>
<protein>
    <recommendedName>
        <fullName evidence="6">Translation initiation factor eIF2B subunit epsilon</fullName>
    </recommendedName>
    <alternativeName>
        <fullName evidence="7">eIF2B GDP-GTP exchange factor subunit epsilon</fullName>
    </alternativeName>
</protein>
<evidence type="ECO:0000256" key="3">
    <source>
        <dbReference type="ARBA" id="ARBA00022490"/>
    </source>
</evidence>
<feature type="compositionally biased region" description="Acidic residues" evidence="9">
    <location>
        <begin position="580"/>
        <end position="593"/>
    </location>
</feature>
<keyword evidence="13" id="KW-1185">Reference proteome</keyword>
<evidence type="ECO:0000256" key="2">
    <source>
        <dbReference type="ARBA" id="ARBA00007878"/>
    </source>
</evidence>
<reference evidence="11" key="2">
    <citation type="submission" date="2015-08" db="EMBL/GenBank/DDBJ databases">
        <authorList>
            <person name="Babu N.S."/>
            <person name="Beckwith C.J."/>
            <person name="Beseler K.G."/>
            <person name="Brison A."/>
            <person name="Carone J.V."/>
            <person name="Caskin T.P."/>
            <person name="Diamond M."/>
            <person name="Durham M.E."/>
            <person name="Foxe J.M."/>
            <person name="Go M."/>
            <person name="Henderson B.A."/>
            <person name="Jones I.B."/>
            <person name="McGettigan J.A."/>
            <person name="Micheletti S.J."/>
            <person name="Nasrallah M.E."/>
            <person name="Ortiz D."/>
            <person name="Piller C.R."/>
            <person name="Privatt S.R."/>
            <person name="Schneider S.L."/>
            <person name="Sharp S."/>
            <person name="Smith T.C."/>
            <person name="Stanton J.D."/>
            <person name="Ullery H.E."/>
            <person name="Wilson R.J."/>
            <person name="Serrano M.G."/>
            <person name="Buck G."/>
            <person name="Lee V."/>
            <person name="Wang Y."/>
            <person name="Carvalho R."/>
            <person name="Voegtly L."/>
            <person name="Shi R."/>
            <person name="Duckworth R."/>
            <person name="Johnson A."/>
            <person name="Loviza R."/>
            <person name="Walstead R."/>
            <person name="Shah Z."/>
            <person name="Kiflezghi M."/>
            <person name="Wade K."/>
            <person name="Ball S.L."/>
            <person name="Bradley K.W."/>
            <person name="Asai D.J."/>
            <person name="Bowman C.A."/>
            <person name="Russell D.A."/>
            <person name="Pope W.H."/>
            <person name="Jacobs-Sera D."/>
            <person name="Hendrix R.W."/>
            <person name="Hatfull G.F."/>
        </authorList>
    </citation>
    <scope>NUCLEOTIDE SEQUENCE [LARGE SCALE GENOMIC DNA]</scope>
</reference>
<proteinExistence type="inferred from homology"/>
<dbReference type="VEuPathDB" id="CryptoDB:ChTU502y2012_415g0200"/>
<evidence type="ECO:0000313" key="11">
    <source>
        <dbReference type="EMBL" id="CUV06768.1"/>
    </source>
</evidence>